<reference evidence="1" key="1">
    <citation type="submission" date="2022-12" db="EMBL/GenBank/DDBJ databases">
        <title>Jiella pelagia sp. nov., isolated from phosphonate enriched culture of Northwest Pacific surface seawater.</title>
        <authorList>
            <person name="Shin D.Y."/>
            <person name="Hwang C.Y."/>
        </authorList>
    </citation>
    <scope>NUCLEOTIDE SEQUENCE</scope>
    <source>
        <strain evidence="1">HL-NP1</strain>
    </source>
</reference>
<sequence>MPSTISLHSASLVPRNCLPIKDRTQQAPTFSTYPRRSNSVSILTGMMQVMLELTTMLKRVFHSAAVKSFSVIDPAPQLFNN</sequence>
<dbReference type="EMBL" id="CP114029">
    <property type="protein sequence ID" value="WAP69457.1"/>
    <property type="molecule type" value="Genomic_DNA"/>
</dbReference>
<name>A0ABY7C022_9HYPH</name>
<accession>A0ABY7C022</accession>
<evidence type="ECO:0000313" key="1">
    <source>
        <dbReference type="EMBL" id="WAP69457.1"/>
    </source>
</evidence>
<organism evidence="1 2">
    <name type="scientific">Jiella pelagia</name>
    <dbReference type="NCBI Taxonomy" id="2986949"/>
    <lineage>
        <taxon>Bacteria</taxon>
        <taxon>Pseudomonadati</taxon>
        <taxon>Pseudomonadota</taxon>
        <taxon>Alphaproteobacteria</taxon>
        <taxon>Hyphomicrobiales</taxon>
        <taxon>Aurantimonadaceae</taxon>
        <taxon>Jiella</taxon>
    </lineage>
</organism>
<protein>
    <submittedName>
        <fullName evidence="1">Uncharacterized protein</fullName>
    </submittedName>
</protein>
<gene>
    <name evidence="1" type="ORF">OH818_04125</name>
</gene>
<keyword evidence="2" id="KW-1185">Reference proteome</keyword>
<evidence type="ECO:0000313" key="2">
    <source>
        <dbReference type="Proteomes" id="UP001164020"/>
    </source>
</evidence>
<dbReference type="Proteomes" id="UP001164020">
    <property type="component" value="Chromosome"/>
</dbReference>
<proteinExistence type="predicted"/>